<dbReference type="SUPFAM" id="SSF52540">
    <property type="entry name" value="P-loop containing nucleoside triphosphate hydrolases"/>
    <property type="match status" value="1"/>
</dbReference>
<keyword evidence="5 8" id="KW-0067">ATP-binding</keyword>
<dbReference type="Pfam" id="PF02224">
    <property type="entry name" value="Cytidylate_kin"/>
    <property type="match status" value="1"/>
</dbReference>
<dbReference type="GO" id="GO:0036431">
    <property type="term" value="F:dCMP kinase activity"/>
    <property type="evidence" value="ECO:0007669"/>
    <property type="project" value="InterPro"/>
</dbReference>
<comment type="catalytic activity">
    <reaction evidence="7 8">
        <text>CMP + ATP = CDP + ADP</text>
        <dbReference type="Rhea" id="RHEA:11600"/>
        <dbReference type="ChEBI" id="CHEBI:30616"/>
        <dbReference type="ChEBI" id="CHEBI:58069"/>
        <dbReference type="ChEBI" id="CHEBI:60377"/>
        <dbReference type="ChEBI" id="CHEBI:456216"/>
        <dbReference type="EC" id="2.7.4.25"/>
    </reaction>
</comment>
<dbReference type="InterPro" id="IPR027417">
    <property type="entry name" value="P-loop_NTPase"/>
</dbReference>
<keyword evidence="2 8" id="KW-0808">Transferase</keyword>
<dbReference type="GO" id="GO:0036430">
    <property type="term" value="F:CMP kinase activity"/>
    <property type="evidence" value="ECO:0007669"/>
    <property type="project" value="RHEA"/>
</dbReference>
<evidence type="ECO:0000256" key="7">
    <source>
        <dbReference type="ARBA" id="ARBA00048478"/>
    </source>
</evidence>
<keyword evidence="11" id="KW-1185">Reference proteome</keyword>
<evidence type="ECO:0000256" key="6">
    <source>
        <dbReference type="ARBA" id="ARBA00047615"/>
    </source>
</evidence>
<accession>A0A1I3SFH2</accession>
<evidence type="ECO:0000256" key="4">
    <source>
        <dbReference type="ARBA" id="ARBA00022777"/>
    </source>
</evidence>
<protein>
    <recommendedName>
        <fullName evidence="8">Cytidylate kinase</fullName>
        <shortName evidence="8">CK</shortName>
        <ecNumber evidence="8">2.7.4.25</ecNumber>
    </recommendedName>
    <alternativeName>
        <fullName evidence="8">Cytidine monophosphate kinase</fullName>
        <shortName evidence="8">CMP kinase</shortName>
    </alternativeName>
</protein>
<dbReference type="EC" id="2.7.4.25" evidence="8"/>
<dbReference type="InterPro" id="IPR003136">
    <property type="entry name" value="Cytidylate_kin"/>
</dbReference>
<comment type="subcellular location">
    <subcellularLocation>
        <location evidence="8">Cytoplasm</location>
    </subcellularLocation>
</comment>
<evidence type="ECO:0000256" key="2">
    <source>
        <dbReference type="ARBA" id="ARBA00022679"/>
    </source>
</evidence>
<keyword evidence="3 8" id="KW-0547">Nucleotide-binding</keyword>
<dbReference type="NCBIfam" id="TIGR00017">
    <property type="entry name" value="cmk"/>
    <property type="match status" value="1"/>
</dbReference>
<dbReference type="STRING" id="46223.SAMN05421852_11316"/>
<comment type="catalytic activity">
    <reaction evidence="6 8">
        <text>dCMP + ATP = dCDP + ADP</text>
        <dbReference type="Rhea" id="RHEA:25094"/>
        <dbReference type="ChEBI" id="CHEBI:30616"/>
        <dbReference type="ChEBI" id="CHEBI:57566"/>
        <dbReference type="ChEBI" id="CHEBI:58593"/>
        <dbReference type="ChEBI" id="CHEBI:456216"/>
        <dbReference type="EC" id="2.7.4.25"/>
    </reaction>
</comment>
<dbReference type="Gene3D" id="3.40.50.300">
    <property type="entry name" value="P-loop containing nucleotide triphosphate hydrolases"/>
    <property type="match status" value="1"/>
</dbReference>
<dbReference type="AlphaFoldDB" id="A0A1I3SFH2"/>
<evidence type="ECO:0000313" key="10">
    <source>
        <dbReference type="EMBL" id="SFJ57534.1"/>
    </source>
</evidence>
<dbReference type="GO" id="GO:0005524">
    <property type="term" value="F:ATP binding"/>
    <property type="evidence" value="ECO:0007669"/>
    <property type="project" value="UniProtKB-UniRule"/>
</dbReference>
<feature type="binding site" evidence="8">
    <location>
        <begin position="11"/>
        <end position="19"/>
    </location>
    <ligand>
        <name>ATP</name>
        <dbReference type="ChEBI" id="CHEBI:30616"/>
    </ligand>
</feature>
<dbReference type="EMBL" id="FORR01000013">
    <property type="protein sequence ID" value="SFJ57534.1"/>
    <property type="molecule type" value="Genomic_DNA"/>
</dbReference>
<dbReference type="HAMAP" id="MF_00238">
    <property type="entry name" value="Cytidyl_kinase_type1"/>
    <property type="match status" value="1"/>
</dbReference>
<dbReference type="PANTHER" id="PTHR21299:SF2">
    <property type="entry name" value="CYTIDYLATE KINASE"/>
    <property type="match status" value="1"/>
</dbReference>
<proteinExistence type="inferred from homology"/>
<dbReference type="InterPro" id="IPR011994">
    <property type="entry name" value="Cytidylate_kinase_dom"/>
</dbReference>
<evidence type="ECO:0000256" key="8">
    <source>
        <dbReference type="HAMAP-Rule" id="MF_00238"/>
    </source>
</evidence>
<dbReference type="GO" id="GO:0015949">
    <property type="term" value="P:nucleobase-containing small molecule interconversion"/>
    <property type="evidence" value="ECO:0007669"/>
    <property type="project" value="TreeGrafter"/>
</dbReference>
<evidence type="ECO:0000256" key="5">
    <source>
        <dbReference type="ARBA" id="ARBA00022840"/>
    </source>
</evidence>
<evidence type="ECO:0000256" key="1">
    <source>
        <dbReference type="ARBA" id="ARBA00009427"/>
    </source>
</evidence>
<dbReference type="GO" id="GO:0006220">
    <property type="term" value="P:pyrimidine nucleotide metabolic process"/>
    <property type="evidence" value="ECO:0007669"/>
    <property type="project" value="UniProtKB-UniRule"/>
</dbReference>
<organism evidence="10 11">
    <name type="scientific">Thermoflavimicrobium dichotomicum</name>
    <dbReference type="NCBI Taxonomy" id="46223"/>
    <lineage>
        <taxon>Bacteria</taxon>
        <taxon>Bacillati</taxon>
        <taxon>Bacillota</taxon>
        <taxon>Bacilli</taxon>
        <taxon>Bacillales</taxon>
        <taxon>Thermoactinomycetaceae</taxon>
        <taxon>Thermoflavimicrobium</taxon>
    </lineage>
</organism>
<keyword evidence="4 8" id="KW-0418">Kinase</keyword>
<evidence type="ECO:0000313" key="11">
    <source>
        <dbReference type="Proteomes" id="UP000199545"/>
    </source>
</evidence>
<dbReference type="Proteomes" id="UP000199545">
    <property type="component" value="Unassembled WGS sequence"/>
</dbReference>
<comment type="similarity">
    <text evidence="1 8">Belongs to the cytidylate kinase family. Type 1 subfamily.</text>
</comment>
<dbReference type="CDD" id="cd02020">
    <property type="entry name" value="CMPK"/>
    <property type="match status" value="1"/>
</dbReference>
<dbReference type="PANTHER" id="PTHR21299">
    <property type="entry name" value="CYTIDYLATE KINASE/PANTOATE-BETA-ALANINE LIGASE"/>
    <property type="match status" value="1"/>
</dbReference>
<feature type="domain" description="Cytidylate kinase" evidence="9">
    <location>
        <begin position="7"/>
        <end position="216"/>
    </location>
</feature>
<keyword evidence="8" id="KW-0963">Cytoplasm</keyword>
<dbReference type="GO" id="GO:0005829">
    <property type="term" value="C:cytosol"/>
    <property type="evidence" value="ECO:0007669"/>
    <property type="project" value="TreeGrafter"/>
</dbReference>
<evidence type="ECO:0000259" key="9">
    <source>
        <dbReference type="Pfam" id="PF02224"/>
    </source>
</evidence>
<evidence type="ECO:0000256" key="3">
    <source>
        <dbReference type="ARBA" id="ARBA00022741"/>
    </source>
</evidence>
<gene>
    <name evidence="8" type="primary">cmk</name>
    <name evidence="10" type="ORF">SAMN05421852_11316</name>
</gene>
<reference evidence="10 11" key="1">
    <citation type="submission" date="2016-10" db="EMBL/GenBank/DDBJ databases">
        <authorList>
            <person name="de Groot N.N."/>
        </authorList>
    </citation>
    <scope>NUCLEOTIDE SEQUENCE [LARGE SCALE GENOMIC DNA]</scope>
    <source>
        <strain evidence="10 11">DSM 44778</strain>
    </source>
</reference>
<name>A0A1I3SFH2_9BACL</name>
<sequence length="223" mass="25121">MMRRFLVAIDGPAGAGKSTVARLVAEQLGLTYVDTGAMYRGVAWRALQEKVDVTNEEVLAQLAEATQFKLEKEGIRINGKWLKEELRTPEVSQLASAIAKMGEVRQALVRKQQEIARQHGVVMDGRDIGTHVLPHADVKVFLTASIEKRAKRRYLELLAKGYQVDERTLQEEIRKRDENDQTRKHSPLRQAEDAVFIDTSDLTVSEVVEKILELCRTKVGGNE</sequence>